<keyword evidence="2" id="KW-0732">Signal</keyword>
<comment type="caution">
    <text evidence="3">The sequence shown here is derived from an EMBL/GenBank/DDBJ whole genome shotgun (WGS) entry which is preliminary data.</text>
</comment>
<name>A0AA38P5D1_9AGAR</name>
<evidence type="ECO:0000313" key="3">
    <source>
        <dbReference type="EMBL" id="KAJ3836630.1"/>
    </source>
</evidence>
<proteinExistence type="predicted"/>
<evidence type="ECO:0000256" key="2">
    <source>
        <dbReference type="SAM" id="SignalP"/>
    </source>
</evidence>
<feature type="signal peptide" evidence="2">
    <location>
        <begin position="1"/>
        <end position="23"/>
    </location>
</feature>
<dbReference type="EMBL" id="MU806305">
    <property type="protein sequence ID" value="KAJ3836630.1"/>
    <property type="molecule type" value="Genomic_DNA"/>
</dbReference>
<reference evidence="3" key="1">
    <citation type="submission" date="2022-08" db="EMBL/GenBank/DDBJ databases">
        <authorList>
            <consortium name="DOE Joint Genome Institute"/>
            <person name="Min B."/>
            <person name="Riley R."/>
            <person name="Sierra-Patev S."/>
            <person name="Naranjo-Ortiz M."/>
            <person name="Looney B."/>
            <person name="Konkel Z."/>
            <person name="Slot J.C."/>
            <person name="Sakamoto Y."/>
            <person name="Steenwyk J.L."/>
            <person name="Rokas A."/>
            <person name="Carro J."/>
            <person name="Camarero S."/>
            <person name="Ferreira P."/>
            <person name="Molpeceres G."/>
            <person name="Ruiz-Duenas F.J."/>
            <person name="Serrano A."/>
            <person name="Henrissat B."/>
            <person name="Drula E."/>
            <person name="Hughes K.W."/>
            <person name="Mata J.L."/>
            <person name="Ishikawa N.K."/>
            <person name="Vargas-Isla R."/>
            <person name="Ushijima S."/>
            <person name="Smith C.A."/>
            <person name="Ahrendt S."/>
            <person name="Andreopoulos W."/>
            <person name="He G."/>
            <person name="Labutti K."/>
            <person name="Lipzen A."/>
            <person name="Ng V."/>
            <person name="Sandor L."/>
            <person name="Barry K."/>
            <person name="Martinez A.T."/>
            <person name="Xiao Y."/>
            <person name="Gibbons J.G."/>
            <person name="Terashima K."/>
            <person name="Hibbett D.S."/>
            <person name="Grigoriev I.V."/>
        </authorList>
    </citation>
    <scope>NUCLEOTIDE SEQUENCE</scope>
    <source>
        <strain evidence="3">TFB9207</strain>
    </source>
</reference>
<dbReference type="AlphaFoldDB" id="A0AA38P5D1"/>
<accession>A0AA38P5D1</accession>
<feature type="compositionally biased region" description="Low complexity" evidence="1">
    <location>
        <begin position="225"/>
        <end position="240"/>
    </location>
</feature>
<keyword evidence="4" id="KW-1185">Reference proteome</keyword>
<evidence type="ECO:0000256" key="1">
    <source>
        <dbReference type="SAM" id="MobiDB-lite"/>
    </source>
</evidence>
<feature type="region of interest" description="Disordered" evidence="1">
    <location>
        <begin position="225"/>
        <end position="252"/>
    </location>
</feature>
<gene>
    <name evidence="3" type="ORF">F5878DRAFT_252334</name>
</gene>
<feature type="chain" id="PRO_5041257746" evidence="2">
    <location>
        <begin position="24"/>
        <end position="252"/>
    </location>
</feature>
<dbReference type="Proteomes" id="UP001163846">
    <property type="component" value="Unassembled WGS sequence"/>
</dbReference>
<evidence type="ECO:0000313" key="4">
    <source>
        <dbReference type="Proteomes" id="UP001163846"/>
    </source>
</evidence>
<organism evidence="3 4">
    <name type="scientific">Lentinula raphanica</name>
    <dbReference type="NCBI Taxonomy" id="153919"/>
    <lineage>
        <taxon>Eukaryota</taxon>
        <taxon>Fungi</taxon>
        <taxon>Dikarya</taxon>
        <taxon>Basidiomycota</taxon>
        <taxon>Agaricomycotina</taxon>
        <taxon>Agaricomycetes</taxon>
        <taxon>Agaricomycetidae</taxon>
        <taxon>Agaricales</taxon>
        <taxon>Marasmiineae</taxon>
        <taxon>Omphalotaceae</taxon>
        <taxon>Lentinula</taxon>
    </lineage>
</organism>
<feature type="compositionally biased region" description="Basic and acidic residues" evidence="1">
    <location>
        <begin position="241"/>
        <end position="252"/>
    </location>
</feature>
<protein>
    <submittedName>
        <fullName evidence="3">Uncharacterized protein</fullName>
    </submittedName>
</protein>
<sequence>MFLRRVCHPYWGVLLASLLCCTTLDPRIFAFASPITHPVRRAPGNGEYKVKLAWKMPGEAKLHDVTTEGYTGQDSFLLVLSGYKPVMLEPQFASILNMHVVEIPVTPKTSHQEGDTVVTPGPSYALETNLLARFGNEAFFKEQLAIITNIHRLTVEIDGHFMKKKSMRFIMMPKDDLDWIHTVLMYWTIVEYEPGKTVLQEEDVRHCWYEKHWKEMKRLRQTVPTHMISPTSTHSPSTVHSDSKEHGHTAVQ</sequence>